<protein>
    <submittedName>
        <fullName evidence="1">Uncharacterized protein</fullName>
    </submittedName>
</protein>
<evidence type="ECO:0000313" key="1">
    <source>
        <dbReference type="EMBL" id="CAB4147234.1"/>
    </source>
</evidence>
<sequence length="150" mass="15723">MPIKGNPQTFKGGTVLLTPITANGVIQANATAISLIIKSGSFDESVESAEAPTNTAGTLVAPGNEKVSLELSGYISQGNLTTPFVNGTTWNLKKGDYVTGNITVGSMNKIGTFMITDQKHSLDPNDIVNIDLSLTNHGDLTTNNMTILAN</sequence>
<name>A0A6J5MKD4_9CAUD</name>
<dbReference type="EMBL" id="LR796489">
    <property type="protein sequence ID" value="CAB4147234.1"/>
    <property type="molecule type" value="Genomic_DNA"/>
</dbReference>
<organism evidence="1">
    <name type="scientific">uncultured Caudovirales phage</name>
    <dbReference type="NCBI Taxonomy" id="2100421"/>
    <lineage>
        <taxon>Viruses</taxon>
        <taxon>Duplodnaviria</taxon>
        <taxon>Heunggongvirae</taxon>
        <taxon>Uroviricota</taxon>
        <taxon>Caudoviricetes</taxon>
        <taxon>Peduoviridae</taxon>
        <taxon>Maltschvirus</taxon>
        <taxon>Maltschvirus maltsch</taxon>
    </lineage>
</organism>
<reference evidence="1" key="1">
    <citation type="submission" date="2020-04" db="EMBL/GenBank/DDBJ databases">
        <authorList>
            <person name="Chiriac C."/>
            <person name="Salcher M."/>
            <person name="Ghai R."/>
            <person name="Kavagutti S V."/>
        </authorList>
    </citation>
    <scope>NUCLEOTIDE SEQUENCE</scope>
</reference>
<proteinExistence type="predicted"/>
<accession>A0A6J5MKD4</accession>
<gene>
    <name evidence="1" type="ORF">UFOVP517_18</name>
</gene>